<evidence type="ECO:0000313" key="5">
    <source>
        <dbReference type="RefSeq" id="XP_033459412.1"/>
    </source>
</evidence>
<keyword evidence="2" id="KW-0812">Transmembrane</keyword>
<keyword evidence="4" id="KW-1185">Reference proteome</keyword>
<keyword evidence="3" id="KW-0732">Signal</keyword>
<organism evidence="5">
    <name type="scientific">Dissoconium aciculare CBS 342.82</name>
    <dbReference type="NCBI Taxonomy" id="1314786"/>
    <lineage>
        <taxon>Eukaryota</taxon>
        <taxon>Fungi</taxon>
        <taxon>Dikarya</taxon>
        <taxon>Ascomycota</taxon>
        <taxon>Pezizomycotina</taxon>
        <taxon>Dothideomycetes</taxon>
        <taxon>Dothideomycetidae</taxon>
        <taxon>Mycosphaerellales</taxon>
        <taxon>Dissoconiaceae</taxon>
        <taxon>Dissoconium</taxon>
    </lineage>
</organism>
<reference evidence="5" key="1">
    <citation type="submission" date="2020-01" db="EMBL/GenBank/DDBJ databases">
        <authorList>
            <consortium name="DOE Joint Genome Institute"/>
            <person name="Haridas S."/>
            <person name="Albert R."/>
            <person name="Binder M."/>
            <person name="Bloem J."/>
            <person name="Labutti K."/>
            <person name="Salamov A."/>
            <person name="Andreopoulos B."/>
            <person name="Baker S.E."/>
            <person name="Barry K."/>
            <person name="Bills G."/>
            <person name="Bluhm B.H."/>
            <person name="Cannon C."/>
            <person name="Castanera R."/>
            <person name="Culley D.E."/>
            <person name="Daum C."/>
            <person name="Ezra D."/>
            <person name="Gonzalez J.B."/>
            <person name="Henrissat B."/>
            <person name="Kuo A."/>
            <person name="Liang C."/>
            <person name="Lipzen A."/>
            <person name="Lutzoni F."/>
            <person name="Magnuson J."/>
            <person name="Mondo S."/>
            <person name="Nolan M."/>
            <person name="Ohm R."/>
            <person name="Pangilinan J."/>
            <person name="Park H.-J."/>
            <person name="Ramirez L."/>
            <person name="Alfaro M."/>
            <person name="Sun H."/>
            <person name="Tritt A."/>
            <person name="Yoshinaga Y."/>
            <person name="Zwiers L.-H."/>
            <person name="Turgeon B.G."/>
            <person name="Goodwin S.B."/>
            <person name="Spatafora J.W."/>
            <person name="Crous P.W."/>
            <person name="Grigoriev I.V."/>
        </authorList>
    </citation>
    <scope>NUCLEOTIDE SEQUENCE</scope>
    <source>
        <strain evidence="5">CBS 342.82</strain>
    </source>
</reference>
<feature type="region of interest" description="Disordered" evidence="1">
    <location>
        <begin position="233"/>
        <end position="292"/>
    </location>
</feature>
<feature type="transmembrane region" description="Helical" evidence="2">
    <location>
        <begin position="142"/>
        <end position="167"/>
    </location>
</feature>
<evidence type="ECO:0000256" key="2">
    <source>
        <dbReference type="SAM" id="Phobius"/>
    </source>
</evidence>
<reference evidence="5" key="3">
    <citation type="submission" date="2025-08" db="UniProtKB">
        <authorList>
            <consortium name="RefSeq"/>
        </authorList>
    </citation>
    <scope>IDENTIFICATION</scope>
    <source>
        <strain evidence="5">CBS 342.82</strain>
    </source>
</reference>
<dbReference type="AlphaFoldDB" id="A0A6J3M2X1"/>
<dbReference type="GeneID" id="54357676"/>
<reference evidence="5" key="2">
    <citation type="submission" date="2020-04" db="EMBL/GenBank/DDBJ databases">
        <authorList>
            <consortium name="NCBI Genome Project"/>
        </authorList>
    </citation>
    <scope>NUCLEOTIDE SEQUENCE</scope>
    <source>
        <strain evidence="5">CBS 342.82</strain>
    </source>
</reference>
<dbReference type="RefSeq" id="XP_033459412.1">
    <property type="nucleotide sequence ID" value="XM_033599877.1"/>
</dbReference>
<dbReference type="Proteomes" id="UP000504637">
    <property type="component" value="Unplaced"/>
</dbReference>
<keyword evidence="2" id="KW-1133">Transmembrane helix</keyword>
<feature type="chain" id="PRO_5026706986" description="Mid2 domain-containing protein" evidence="3">
    <location>
        <begin position="21"/>
        <end position="292"/>
    </location>
</feature>
<protein>
    <recommendedName>
        <fullName evidence="6">Mid2 domain-containing protein</fullName>
    </recommendedName>
</protein>
<evidence type="ECO:0000256" key="3">
    <source>
        <dbReference type="SAM" id="SignalP"/>
    </source>
</evidence>
<sequence length="292" mass="31061">MKNVGRNLWLAASLCRPALSSLESQTLTERAVGPDCVVPCGFYKQLCCAANQVCYTDVNRQAQCSSTAVTTLTALVIISTRSTLATTVTTYTAQTDTITSGDLNTPTSTAIVIATTTITTAGPESSAEPSQDRSAEWPPWKIGSVATGGIVGLALAVLVCACLCCGLGKNCFRRRRVDTEVPVQTSEYPATLDSERAREDQRQRRSALIQENNVFVARQDENPVVAHIQARQATSSDLGSYGSGHRPPINNVPMPPPSAFSTRNDGPLRRSAGAASAYGVPLDRPPQYSGPL</sequence>
<proteinExistence type="predicted"/>
<name>A0A6J3M2X1_9PEZI</name>
<evidence type="ECO:0008006" key="6">
    <source>
        <dbReference type="Google" id="ProtNLM"/>
    </source>
</evidence>
<feature type="signal peptide" evidence="3">
    <location>
        <begin position="1"/>
        <end position="20"/>
    </location>
</feature>
<evidence type="ECO:0000313" key="4">
    <source>
        <dbReference type="Proteomes" id="UP000504637"/>
    </source>
</evidence>
<evidence type="ECO:0000256" key="1">
    <source>
        <dbReference type="SAM" id="MobiDB-lite"/>
    </source>
</evidence>
<dbReference type="OrthoDB" id="5425848at2759"/>
<accession>A0A6J3M2X1</accession>
<keyword evidence="2" id="KW-0472">Membrane</keyword>
<gene>
    <name evidence="5" type="ORF">K489DRAFT_241377</name>
</gene>